<feature type="transmembrane region" description="Helical" evidence="2">
    <location>
        <begin position="173"/>
        <end position="195"/>
    </location>
</feature>
<feature type="transmembrane region" description="Helical" evidence="2">
    <location>
        <begin position="1342"/>
        <end position="1361"/>
    </location>
</feature>
<feature type="transmembrane region" description="Helical" evidence="2">
    <location>
        <begin position="297"/>
        <end position="317"/>
    </location>
</feature>
<evidence type="ECO:0000313" key="3">
    <source>
        <dbReference type="EMBL" id="KAG9391392.1"/>
    </source>
</evidence>
<feature type="transmembrane region" description="Helical" evidence="2">
    <location>
        <begin position="875"/>
        <end position="905"/>
    </location>
</feature>
<keyword evidence="4" id="KW-1185">Reference proteome</keyword>
<feature type="transmembrane region" description="Helical" evidence="2">
    <location>
        <begin position="33"/>
        <end position="54"/>
    </location>
</feature>
<feature type="transmembrane region" description="Helical" evidence="2">
    <location>
        <begin position="245"/>
        <end position="267"/>
    </location>
</feature>
<sequence length="1404" mass="155739">MHSKSVTSAASSAATSTVGVGRTEQFEQTMFQLIYLASGPQVFFMVLAVVLLFIDFAQMASFSLDPSLFTLSIFGVDLSFIQRTLTLVRVGSLAASLGTTALLAMGTTTLSFFVLFFLVCYFSARAIQQNAVPNMLLVRFIRVTLILFNTAGFIPVFSVLTALTLQYAGSFNFIDFTLFSIFGLASVSLTLVVGFTTLTSYPMTLTSRHPLARMHARVDMVYLISKAITVLLFQVDLPSRVMTGWMLGFLLLCTVLYTAFVPFYSMVTNTVRALSLYVLVCCASLGIHLLAATTFCALIPVVAFLPLFAYLVTAIPVSRFVGSWKANLRTVTRDKPLSASDQISLQPRRPILFPFQAEIALRSTVKAISRYEKRLIAIQKRVPSSLGEAEGMMNNDGTLNVQLLPHEWRDELDQLREAIRLEIDCGMRLFQVLLSRWPDSPFIRMAFINYVACYRTQTLTSVITNSMPRLELTKMLVIDVQYFIFICHRNPNSLQGDSSVMSRLEMQRNLSSVQKSQKLLTDQMHIFWSMVGRQRGVKLTLGKVNTFVGLVSRLESTMSMTEKLYSRVLKEPTPRLIRHYEQFVTLFSRPEMAAEYLNGLEGVADELEVVHMNSRGDIAQKKKITVQTFDFIRHKSSNLSLHLRAVVSVVAIATLFVISVLICIITLHLCRYVGWQIVITSGVALGANMISVGFSEIREGSPMALAAAVQCAGPMWKAVSDGMAESHIKAALSTYRQYTLPLLVAEDMSEIQDDPYRVISDVSVSVFEEGRDLITKTIQQQIYSIHSYLESEYVTVTTFSNGVPNGTTTKSVASFIPTVIYTAESIVSCIKNGGTIHSCTSELDDKLLSQEYSLVTSGLNAMFGVADRVFVVSQLFLLVQICVYVIIFTLFVLCFLFIFLVMYIIPVARSISFNAALISLFASLPPKMVNSIVCDFDRKKRRGRKMQRSRTSFTETNASPTHGRSRENFTDTSVAGPRQRLEPGSLKAHNRTLGLPAILKLPSKQSAATTNTGTGTRDTQDSTKEGDTLKGSHFQSRDSIGLDTDTVTGETDSLSSHHSMLDEFPESALAIALAATETSDPTTGSAPDLHDATLSNLSLAMGRRSVQILYAIRQTPILCTWLLLFVLIFVSMNLYALYETSDVSQSVQTIFIEYRYLLTLAHIHQWIAGSAWGAGAPLTTDEAALGVWNDLADLSEMVTFLSGQSHELSLIDSAWTAAPAFTRSVGARLLDTMAQDHWREGLYADEIAVVLHSTSCLRLVESQCSLSRRYDASKGLMPVLEAYLMYAENAAAELEAGMIGGPGQLFVNDTLPLDVLGGAFQIQGIMRTRFTEQVTNTQTNTLSFLVAFAVLLGLFYYIYLFRAIRRLSKVRTQFSLIFHSLRRKEIPAGLLAKFLLLFPEEDLE</sequence>
<comment type="caution">
    <text evidence="3">The sequence shown here is derived from an EMBL/GenBank/DDBJ whole genome shotgun (WGS) entry which is preliminary data.</text>
</comment>
<gene>
    <name evidence="3" type="ORF">J8273_6152</name>
</gene>
<evidence type="ECO:0000256" key="1">
    <source>
        <dbReference type="SAM" id="MobiDB-lite"/>
    </source>
</evidence>
<feature type="transmembrane region" description="Helical" evidence="2">
    <location>
        <begin position="673"/>
        <end position="694"/>
    </location>
</feature>
<dbReference type="Proteomes" id="UP000717585">
    <property type="component" value="Unassembled WGS sequence"/>
</dbReference>
<feature type="transmembrane region" description="Helical" evidence="2">
    <location>
        <begin position="643"/>
        <end position="667"/>
    </location>
</feature>
<dbReference type="InterPro" id="IPR052994">
    <property type="entry name" value="Tiny_macrocysts_regulators"/>
</dbReference>
<accession>A0A8J6B760</accession>
<dbReference type="PANTHER" id="PTHR31600:SF2">
    <property type="entry name" value="GAMETE ENRICHED GENE 10 PROTEIN-RELATED"/>
    <property type="match status" value="1"/>
</dbReference>
<organism evidence="3 4">
    <name type="scientific">Carpediemonas membranifera</name>
    <dbReference type="NCBI Taxonomy" id="201153"/>
    <lineage>
        <taxon>Eukaryota</taxon>
        <taxon>Metamonada</taxon>
        <taxon>Carpediemonas-like organisms</taxon>
        <taxon>Carpediemonas</taxon>
    </lineage>
</organism>
<proteinExistence type="predicted"/>
<feature type="compositionally biased region" description="Polar residues" evidence="1">
    <location>
        <begin position="1045"/>
        <end position="1057"/>
    </location>
</feature>
<dbReference type="PANTHER" id="PTHR31600">
    <property type="entry name" value="TINY MACROCYSTS PROTEIN B-RELATED"/>
    <property type="match status" value="1"/>
</dbReference>
<feature type="transmembrane region" description="Helical" evidence="2">
    <location>
        <begin position="145"/>
        <end position="167"/>
    </location>
</feature>
<protein>
    <submittedName>
        <fullName evidence="3">TmcB-like protein</fullName>
    </submittedName>
</protein>
<feature type="transmembrane region" description="Helical" evidence="2">
    <location>
        <begin position="911"/>
        <end position="936"/>
    </location>
</feature>
<feature type="transmembrane region" description="Helical" evidence="2">
    <location>
        <begin position="274"/>
        <end position="291"/>
    </location>
</feature>
<evidence type="ECO:0000313" key="4">
    <source>
        <dbReference type="Proteomes" id="UP000717585"/>
    </source>
</evidence>
<feature type="compositionally biased region" description="Polar residues" evidence="1">
    <location>
        <begin position="949"/>
        <end position="962"/>
    </location>
</feature>
<keyword evidence="2" id="KW-1133">Transmembrane helix</keyword>
<name>A0A8J6B760_9EUKA</name>
<feature type="region of interest" description="Disordered" evidence="1">
    <location>
        <begin position="940"/>
        <end position="984"/>
    </location>
</feature>
<feature type="compositionally biased region" description="Basic and acidic residues" evidence="1">
    <location>
        <begin position="1018"/>
        <end position="1030"/>
    </location>
</feature>
<feature type="transmembrane region" description="Helical" evidence="2">
    <location>
        <begin position="101"/>
        <end position="124"/>
    </location>
</feature>
<reference evidence="3" key="1">
    <citation type="submission" date="2021-05" db="EMBL/GenBank/DDBJ databases">
        <title>A free-living protist that lacks canonical eukaryotic 1 DNA replication and segregation systems.</title>
        <authorList>
            <person name="Salas-Leiva D.E."/>
            <person name="Tromer E.C."/>
            <person name="Curtis B.A."/>
            <person name="Jerlstrom-Hultqvist J."/>
            <person name="Kolisko M."/>
            <person name="Yi Z."/>
            <person name="Salas-Leiva J.S."/>
            <person name="Gallot-Lavallee L."/>
            <person name="Kops G.J.P.L."/>
            <person name="Archibald J.M."/>
            <person name="Simpson A.G.B."/>
            <person name="Roger A.J."/>
        </authorList>
    </citation>
    <scope>NUCLEOTIDE SEQUENCE</scope>
    <source>
        <strain evidence="3">BICM</strain>
    </source>
</reference>
<evidence type="ECO:0000256" key="2">
    <source>
        <dbReference type="SAM" id="Phobius"/>
    </source>
</evidence>
<feature type="transmembrane region" description="Helical" evidence="2">
    <location>
        <begin position="216"/>
        <end position="233"/>
    </location>
</feature>
<dbReference type="EMBL" id="JAHDYR010000053">
    <property type="protein sequence ID" value="KAG9391392.1"/>
    <property type="molecule type" value="Genomic_DNA"/>
</dbReference>
<feature type="region of interest" description="Disordered" evidence="1">
    <location>
        <begin position="1002"/>
        <end position="1057"/>
    </location>
</feature>
<feature type="transmembrane region" description="Helical" evidence="2">
    <location>
        <begin position="1117"/>
        <end position="1138"/>
    </location>
</feature>
<keyword evidence="2" id="KW-0812">Transmembrane</keyword>
<keyword evidence="2" id="KW-0472">Membrane</keyword>